<evidence type="ECO:0000313" key="2">
    <source>
        <dbReference type="Proteomes" id="UP001325680"/>
    </source>
</evidence>
<dbReference type="RefSeq" id="WP_114789425.1">
    <property type="nucleotide sequence ID" value="NZ_CP139960.1"/>
</dbReference>
<sequence length="299" mass="33949">MNSPSNNSEFKSAFLAEVIFASLTEAGHVTNNIKVLNKGGFKKGFSNDVEQVFLEESDNQVFFEMILNRDGIYDLLPEGLFHQSKGNTRVNSVQDAVEEHKQFKEEEKLARRFFTPLEQLLFLYRAGAETAEREALYDIQNGQLNDSFYRFWNIDINLPGGPASRLLRLMPYADTIKSDRDATAAALSYVLQSQATLKASSLPDKYLLKQQNLNEQYLGVDATMGNTIGEWITQWTFTIWDIPGKDLVLYVDGGAHKKVTDRFIEIFVPVEIDVLFDFRQALDPETETYENILGVGAYL</sequence>
<protein>
    <submittedName>
        <fullName evidence="1">Uncharacterized protein</fullName>
    </submittedName>
</protein>
<name>A0ABZ0WBU3_9BACT</name>
<organism evidence="1 2">
    <name type="scientific">Niabella yanshanensis</name>
    <dbReference type="NCBI Taxonomy" id="577386"/>
    <lineage>
        <taxon>Bacteria</taxon>
        <taxon>Pseudomonadati</taxon>
        <taxon>Bacteroidota</taxon>
        <taxon>Chitinophagia</taxon>
        <taxon>Chitinophagales</taxon>
        <taxon>Chitinophagaceae</taxon>
        <taxon>Niabella</taxon>
    </lineage>
</organism>
<proteinExistence type="predicted"/>
<reference evidence="1 2" key="1">
    <citation type="submission" date="2023-12" db="EMBL/GenBank/DDBJ databases">
        <title>Genome sequencing and assembly of bacterial species from a model synthetic community.</title>
        <authorList>
            <person name="Hogle S.L."/>
        </authorList>
    </citation>
    <scope>NUCLEOTIDE SEQUENCE [LARGE SCALE GENOMIC DNA]</scope>
    <source>
        <strain evidence="1 2">HAMBI_3031</strain>
    </source>
</reference>
<keyword evidence="2" id="KW-1185">Reference proteome</keyword>
<dbReference type="EMBL" id="CP139960">
    <property type="protein sequence ID" value="WQD40034.1"/>
    <property type="molecule type" value="Genomic_DNA"/>
</dbReference>
<gene>
    <name evidence="1" type="ORF">U0035_07740</name>
</gene>
<dbReference type="Proteomes" id="UP001325680">
    <property type="component" value="Chromosome"/>
</dbReference>
<accession>A0ABZ0WBU3</accession>
<evidence type="ECO:0000313" key="1">
    <source>
        <dbReference type="EMBL" id="WQD40034.1"/>
    </source>
</evidence>